<dbReference type="Proteomes" id="UP000199307">
    <property type="component" value="Unassembled WGS sequence"/>
</dbReference>
<dbReference type="InterPro" id="IPR001789">
    <property type="entry name" value="Sig_transdc_resp-reg_receiver"/>
</dbReference>
<name>A0A1G5JQ15_9FLAO</name>
<evidence type="ECO:0000313" key="4">
    <source>
        <dbReference type="EMBL" id="RYJ36430.1"/>
    </source>
</evidence>
<organism evidence="4 7">
    <name type="scientific">Flavobacterium anhuiense</name>
    <dbReference type="NCBI Taxonomy" id="459526"/>
    <lineage>
        <taxon>Bacteria</taxon>
        <taxon>Pseudomonadati</taxon>
        <taxon>Bacteroidota</taxon>
        <taxon>Flavobacteriia</taxon>
        <taxon>Flavobacteriales</taxon>
        <taxon>Flavobacteriaceae</taxon>
        <taxon>Flavobacterium</taxon>
    </lineage>
</organism>
<dbReference type="PROSITE" id="PS50110">
    <property type="entry name" value="RESPONSE_REGULATORY"/>
    <property type="match status" value="1"/>
</dbReference>
<dbReference type="SUPFAM" id="SSF52172">
    <property type="entry name" value="CheY-like"/>
    <property type="match status" value="1"/>
</dbReference>
<evidence type="ECO:0000313" key="5">
    <source>
        <dbReference type="EMBL" id="SCY90485.1"/>
    </source>
</evidence>
<dbReference type="SMART" id="SM00448">
    <property type="entry name" value="REC"/>
    <property type="match status" value="1"/>
</dbReference>
<feature type="domain" description="Response regulatory" evidence="3">
    <location>
        <begin position="21"/>
        <end position="142"/>
    </location>
</feature>
<dbReference type="Proteomes" id="UP000290433">
    <property type="component" value="Unassembled WGS sequence"/>
</dbReference>
<comment type="caution">
    <text evidence="4">The sequence shown here is derived from an EMBL/GenBank/DDBJ whole genome shotgun (WGS) entry which is preliminary data.</text>
</comment>
<feature type="modified residue" description="4-aspartylphosphate" evidence="1">
    <location>
        <position position="75"/>
    </location>
</feature>
<keyword evidence="6" id="KW-1185">Reference proteome</keyword>
<proteinExistence type="predicted"/>
<protein>
    <submittedName>
        <fullName evidence="5">CheY chemotaxis protein or a CheY-like REC (Receiver) domain</fullName>
    </submittedName>
    <submittedName>
        <fullName evidence="4">Response regulator receiver protein</fullName>
    </submittedName>
</protein>
<evidence type="ECO:0000259" key="3">
    <source>
        <dbReference type="PROSITE" id="PS50110"/>
    </source>
</evidence>
<dbReference type="RefSeq" id="WP_091134919.1">
    <property type="nucleotide sequence ID" value="NZ_FMVC01000007.1"/>
</dbReference>
<reference evidence="5 6" key="2">
    <citation type="submission" date="2016-10" db="EMBL/GenBank/DDBJ databases">
        <authorList>
            <person name="Varghese N."/>
            <person name="Submissions S."/>
        </authorList>
    </citation>
    <scope>NUCLEOTIDE SEQUENCE [LARGE SCALE GENOMIC DNA]</scope>
    <source>
        <strain evidence="5 6">CGMCC 1.6859</strain>
    </source>
</reference>
<feature type="region of interest" description="Disordered" evidence="2">
    <location>
        <begin position="1"/>
        <end position="20"/>
    </location>
</feature>
<dbReference type="OrthoDB" id="7631574at2"/>
<dbReference type="PANTHER" id="PTHR44520:SF2">
    <property type="entry name" value="RESPONSE REGULATOR RCP1"/>
    <property type="match status" value="1"/>
</dbReference>
<dbReference type="InterPro" id="IPR011006">
    <property type="entry name" value="CheY-like_superfamily"/>
</dbReference>
<gene>
    <name evidence="4" type="ORF">NU08_4539</name>
    <name evidence="5" type="ORF">SAMN02927916_3939</name>
</gene>
<dbReference type="EMBL" id="JUIV01000033">
    <property type="protein sequence ID" value="RYJ36430.1"/>
    <property type="molecule type" value="Genomic_DNA"/>
</dbReference>
<dbReference type="InterPro" id="IPR052893">
    <property type="entry name" value="TCS_response_regulator"/>
</dbReference>
<keyword evidence="1" id="KW-0597">Phosphoprotein</keyword>
<dbReference type="AlphaFoldDB" id="A0A1G5JQ15"/>
<evidence type="ECO:0000256" key="1">
    <source>
        <dbReference type="PROSITE-ProRule" id="PRU00169"/>
    </source>
</evidence>
<reference evidence="4 7" key="1">
    <citation type="submission" date="2014-12" db="EMBL/GenBank/DDBJ databases">
        <title>Genome sequence of Flavobacterium anhuiense RCM74.</title>
        <authorList>
            <person name="Kim J.F."/>
            <person name="Song J.Y."/>
            <person name="Kwak M.-J."/>
            <person name="Lee S.-W."/>
        </authorList>
    </citation>
    <scope>NUCLEOTIDE SEQUENCE [LARGE SCALE GENOMIC DNA]</scope>
    <source>
        <strain evidence="4 7">RCM74</strain>
    </source>
</reference>
<dbReference type="Pfam" id="PF00072">
    <property type="entry name" value="Response_reg"/>
    <property type="match status" value="1"/>
</dbReference>
<dbReference type="EMBL" id="FMVC01000007">
    <property type="protein sequence ID" value="SCY90485.1"/>
    <property type="molecule type" value="Genomic_DNA"/>
</dbReference>
<dbReference type="PANTHER" id="PTHR44520">
    <property type="entry name" value="RESPONSE REGULATOR RCP1-RELATED"/>
    <property type="match status" value="1"/>
</dbReference>
<evidence type="ECO:0000256" key="2">
    <source>
        <dbReference type="SAM" id="MobiDB-lite"/>
    </source>
</evidence>
<dbReference type="Gene3D" id="3.40.50.2300">
    <property type="match status" value="1"/>
</dbReference>
<dbReference type="GO" id="GO:0000160">
    <property type="term" value="P:phosphorelay signal transduction system"/>
    <property type="evidence" value="ECO:0007669"/>
    <property type="project" value="InterPro"/>
</dbReference>
<dbReference type="CDD" id="cd17557">
    <property type="entry name" value="REC_Rcp-like"/>
    <property type="match status" value="1"/>
</dbReference>
<evidence type="ECO:0000313" key="6">
    <source>
        <dbReference type="Proteomes" id="UP000199307"/>
    </source>
</evidence>
<accession>A0A1G5JQ15</accession>
<sequence>MISSENSRPAAEGANEKEPVKIILAEDDKDDQELFIDALDEAQVPSEVTTVENGQQLMDSLRDKSQPDPDIIFIDVNMPVKGGKQALEEIKGDKDFRDIPAVMLSTWSHPSDIEESFEKGADLYVQKPNSFAGFVMVLKKVFFLHWAKALLRPAINLFFVSEKNTSESDL</sequence>
<evidence type="ECO:0000313" key="7">
    <source>
        <dbReference type="Proteomes" id="UP000290433"/>
    </source>
</evidence>